<organism evidence="8 9">
    <name type="scientific">Lacibacterium aquatile</name>
    <dbReference type="NCBI Taxonomy" id="1168082"/>
    <lineage>
        <taxon>Bacteria</taxon>
        <taxon>Pseudomonadati</taxon>
        <taxon>Pseudomonadota</taxon>
        <taxon>Alphaproteobacteria</taxon>
        <taxon>Rhodospirillales</taxon>
        <taxon>Rhodospirillaceae</taxon>
    </lineage>
</organism>
<sequence>MVATVLVVGANGQVGRALRAASWPADLAPVFLDRRQLDIADARTVCSLCQMHKPAAILNAAAFSHVDKAESDPEGALAANRLGPLNLAIAAEAHGALLLHISTDYVFDGSLRIPYPVDHPLSPLGVYGRSKAAGEQAVAAACRRHLIVRTAWVFSAWAGNFARLVFDRARGGLPLKVVSDQTGSPTPATDLAAACIAMIAQALQDDSSRLFGTHHYVGGPIADRLALAAAVLDEAERQGIARPDVTPVPASTFAAPAPRPAWSVLDMSKTTELFGLPQPDWRPALAEAVQVWAREKETPA</sequence>
<comment type="cofactor">
    <cofactor evidence="6">
        <name>Mg(2+)</name>
        <dbReference type="ChEBI" id="CHEBI:18420"/>
    </cofactor>
    <text evidence="6">Binds 1 Mg(2+) ion per monomer.</text>
</comment>
<dbReference type="EC" id="1.1.1.133" evidence="3 6"/>
<keyword evidence="6" id="KW-0521">NADP</keyword>
<comment type="similarity">
    <text evidence="2 6">Belongs to the dTDP-4-dehydrorhamnose reductase family.</text>
</comment>
<dbReference type="InterPro" id="IPR005913">
    <property type="entry name" value="dTDP_dehydrorham_reduct"/>
</dbReference>
<dbReference type="Gene3D" id="3.90.25.10">
    <property type="entry name" value="UDP-galactose 4-epimerase, domain 1"/>
    <property type="match status" value="1"/>
</dbReference>
<comment type="pathway">
    <text evidence="1 6">Carbohydrate biosynthesis; dTDP-L-rhamnose biosynthesis.</text>
</comment>
<dbReference type="Proteomes" id="UP001597295">
    <property type="component" value="Unassembled WGS sequence"/>
</dbReference>
<feature type="domain" description="RmlD-like substrate binding" evidence="7">
    <location>
        <begin position="4"/>
        <end position="290"/>
    </location>
</feature>
<proteinExistence type="inferred from homology"/>
<evidence type="ECO:0000256" key="6">
    <source>
        <dbReference type="RuleBase" id="RU364082"/>
    </source>
</evidence>
<dbReference type="RefSeq" id="WP_379876575.1">
    <property type="nucleotide sequence ID" value="NZ_JBHUIP010000012.1"/>
</dbReference>
<dbReference type="InterPro" id="IPR029903">
    <property type="entry name" value="RmlD-like-bd"/>
</dbReference>
<evidence type="ECO:0000259" key="7">
    <source>
        <dbReference type="Pfam" id="PF04321"/>
    </source>
</evidence>
<evidence type="ECO:0000256" key="1">
    <source>
        <dbReference type="ARBA" id="ARBA00004781"/>
    </source>
</evidence>
<dbReference type="GO" id="GO:0008831">
    <property type="term" value="F:dTDP-4-dehydrorhamnose reductase activity"/>
    <property type="evidence" value="ECO:0007669"/>
    <property type="project" value="UniProtKB-EC"/>
</dbReference>
<protein>
    <recommendedName>
        <fullName evidence="4 6">dTDP-4-dehydrorhamnose reductase</fullName>
        <ecNumber evidence="3 6">1.1.1.133</ecNumber>
    </recommendedName>
</protein>
<accession>A0ABW5DRW8</accession>
<dbReference type="PANTHER" id="PTHR10491:SF4">
    <property type="entry name" value="METHIONINE ADENOSYLTRANSFERASE 2 SUBUNIT BETA"/>
    <property type="match status" value="1"/>
</dbReference>
<dbReference type="Gene3D" id="3.40.50.720">
    <property type="entry name" value="NAD(P)-binding Rossmann-like Domain"/>
    <property type="match status" value="1"/>
</dbReference>
<evidence type="ECO:0000313" key="8">
    <source>
        <dbReference type="EMBL" id="MFD2263555.1"/>
    </source>
</evidence>
<dbReference type="CDD" id="cd05254">
    <property type="entry name" value="dTDP_HR_like_SDR_e"/>
    <property type="match status" value="1"/>
</dbReference>
<comment type="function">
    <text evidence="6">Catalyzes the reduction of dTDP-6-deoxy-L-lyxo-4-hexulose to yield dTDP-L-rhamnose.</text>
</comment>
<dbReference type="Pfam" id="PF04321">
    <property type="entry name" value="RmlD_sub_bind"/>
    <property type="match status" value="1"/>
</dbReference>
<reference evidence="9" key="1">
    <citation type="journal article" date="2019" name="Int. J. Syst. Evol. Microbiol.">
        <title>The Global Catalogue of Microorganisms (GCM) 10K type strain sequencing project: providing services to taxonomists for standard genome sequencing and annotation.</title>
        <authorList>
            <consortium name="The Broad Institute Genomics Platform"/>
            <consortium name="The Broad Institute Genome Sequencing Center for Infectious Disease"/>
            <person name="Wu L."/>
            <person name="Ma J."/>
        </authorList>
    </citation>
    <scope>NUCLEOTIDE SEQUENCE [LARGE SCALE GENOMIC DNA]</scope>
    <source>
        <strain evidence="9">CGMCC 1.19062</strain>
    </source>
</reference>
<keyword evidence="9" id="KW-1185">Reference proteome</keyword>
<evidence type="ECO:0000256" key="2">
    <source>
        <dbReference type="ARBA" id="ARBA00010944"/>
    </source>
</evidence>
<dbReference type="NCBIfam" id="TIGR01214">
    <property type="entry name" value="rmlD"/>
    <property type="match status" value="1"/>
</dbReference>
<comment type="catalytic activity">
    <reaction evidence="5 6">
        <text>dTDP-beta-L-rhamnose + NADP(+) = dTDP-4-dehydro-beta-L-rhamnose + NADPH + H(+)</text>
        <dbReference type="Rhea" id="RHEA:21796"/>
        <dbReference type="ChEBI" id="CHEBI:15378"/>
        <dbReference type="ChEBI" id="CHEBI:57510"/>
        <dbReference type="ChEBI" id="CHEBI:57783"/>
        <dbReference type="ChEBI" id="CHEBI:58349"/>
        <dbReference type="ChEBI" id="CHEBI:62830"/>
        <dbReference type="EC" id="1.1.1.133"/>
    </reaction>
</comment>
<name>A0ABW5DRW8_9PROT</name>
<gene>
    <name evidence="8" type="primary">rfbD</name>
    <name evidence="8" type="ORF">ACFSM5_11700</name>
</gene>
<comment type="caution">
    <text evidence="8">The sequence shown here is derived from an EMBL/GenBank/DDBJ whole genome shotgun (WGS) entry which is preliminary data.</text>
</comment>
<dbReference type="PANTHER" id="PTHR10491">
    <property type="entry name" value="DTDP-4-DEHYDRORHAMNOSE REDUCTASE"/>
    <property type="match status" value="1"/>
</dbReference>
<evidence type="ECO:0000313" key="9">
    <source>
        <dbReference type="Proteomes" id="UP001597295"/>
    </source>
</evidence>
<dbReference type="EMBL" id="JBHUIP010000012">
    <property type="protein sequence ID" value="MFD2263555.1"/>
    <property type="molecule type" value="Genomic_DNA"/>
</dbReference>
<evidence type="ECO:0000256" key="4">
    <source>
        <dbReference type="ARBA" id="ARBA00017099"/>
    </source>
</evidence>
<evidence type="ECO:0000256" key="5">
    <source>
        <dbReference type="ARBA" id="ARBA00048200"/>
    </source>
</evidence>
<dbReference type="InterPro" id="IPR036291">
    <property type="entry name" value="NAD(P)-bd_dom_sf"/>
</dbReference>
<evidence type="ECO:0000256" key="3">
    <source>
        <dbReference type="ARBA" id="ARBA00012929"/>
    </source>
</evidence>
<dbReference type="SUPFAM" id="SSF51735">
    <property type="entry name" value="NAD(P)-binding Rossmann-fold domains"/>
    <property type="match status" value="1"/>
</dbReference>
<keyword evidence="6 8" id="KW-0560">Oxidoreductase</keyword>